<feature type="domain" description="Dihydrodipicolinate reductase N-terminal" evidence="12">
    <location>
        <begin position="45"/>
        <end position="106"/>
    </location>
</feature>
<gene>
    <name evidence="14" type="ORF">HUT08_35420</name>
</gene>
<keyword evidence="5" id="KW-0560">Oxidoreductase</keyword>
<dbReference type="InterPro" id="IPR022663">
    <property type="entry name" value="DapB_C"/>
</dbReference>
<proteinExistence type="inferred from homology"/>
<evidence type="ECO:0000256" key="11">
    <source>
        <dbReference type="ARBA" id="ARBA00049396"/>
    </source>
</evidence>
<evidence type="ECO:0000256" key="2">
    <source>
        <dbReference type="ARBA" id="ARBA00022605"/>
    </source>
</evidence>
<reference evidence="14 15" key="1">
    <citation type="submission" date="2020-06" db="EMBL/GenBank/DDBJ databases">
        <title>Genome mining for natural products.</title>
        <authorList>
            <person name="Zhang B."/>
            <person name="Shi J."/>
            <person name="Ge H."/>
        </authorList>
    </citation>
    <scope>NUCLEOTIDE SEQUENCE [LARGE SCALE GENOMIC DNA]</scope>
    <source>
        <strain evidence="14 15">NA00687</strain>
    </source>
</reference>
<evidence type="ECO:0000313" key="15">
    <source>
        <dbReference type="Proteomes" id="UP000509303"/>
    </source>
</evidence>
<keyword evidence="7" id="KW-0457">Lysine biosynthesis</keyword>
<evidence type="ECO:0000256" key="9">
    <source>
        <dbReference type="ARBA" id="ARBA00038983"/>
    </source>
</evidence>
<evidence type="ECO:0000313" key="14">
    <source>
        <dbReference type="EMBL" id="QKW53977.1"/>
    </source>
</evidence>
<dbReference type="Gene3D" id="3.30.360.10">
    <property type="entry name" value="Dihydrodipicolinate Reductase, domain 2"/>
    <property type="match status" value="1"/>
</dbReference>
<evidence type="ECO:0000256" key="4">
    <source>
        <dbReference type="ARBA" id="ARBA00022915"/>
    </source>
</evidence>
<keyword evidence="15" id="KW-1185">Reference proteome</keyword>
<evidence type="ECO:0000256" key="1">
    <source>
        <dbReference type="ARBA" id="ARBA00006642"/>
    </source>
</evidence>
<dbReference type="PANTHER" id="PTHR20836:SF0">
    <property type="entry name" value="4-HYDROXY-TETRAHYDRODIPICOLINATE REDUCTASE 1, CHLOROPLASTIC-RELATED"/>
    <property type="match status" value="1"/>
</dbReference>
<dbReference type="AlphaFoldDB" id="A0A7H8NHI8"/>
<dbReference type="SUPFAM" id="SSF55347">
    <property type="entry name" value="Glyceraldehyde-3-phosphate dehydrogenase-like, C-terminal domain"/>
    <property type="match status" value="1"/>
</dbReference>
<dbReference type="InterPro" id="IPR000846">
    <property type="entry name" value="DapB_N"/>
</dbReference>
<dbReference type="EC" id="1.17.1.8" evidence="9"/>
<keyword evidence="6" id="KW-0520">NAD</keyword>
<evidence type="ECO:0000256" key="8">
    <source>
        <dbReference type="ARBA" id="ARBA00037922"/>
    </source>
</evidence>
<dbReference type="PANTHER" id="PTHR20836">
    <property type="entry name" value="DIHYDRODIPICOLINATE REDUCTASE"/>
    <property type="match status" value="1"/>
</dbReference>
<evidence type="ECO:0000256" key="7">
    <source>
        <dbReference type="ARBA" id="ARBA00023154"/>
    </source>
</evidence>
<keyword evidence="3" id="KW-0521">NADP</keyword>
<organism evidence="14 15">
    <name type="scientific">Streptomyces buecherae</name>
    <dbReference type="NCBI Taxonomy" id="2763006"/>
    <lineage>
        <taxon>Bacteria</taxon>
        <taxon>Bacillati</taxon>
        <taxon>Actinomycetota</taxon>
        <taxon>Actinomycetes</taxon>
        <taxon>Kitasatosporales</taxon>
        <taxon>Streptomycetaceae</taxon>
        <taxon>Streptomyces</taxon>
    </lineage>
</organism>
<sequence length="238" mass="25256">MPEAPTSGGPTIGIVGRGRLGSAVRAACQASGTRVTLTASHRGGWSVDAVPDVLVDASAPEAHPDVLDYCATHRLPLVACVSNLSDTQWKALEELAEGIPVVRATNLSFAHYLQVRIAEFTAAHATGRFDATTTVRERHPLGKAHRPSATALALADTWHRASGRAVADIADERAGLPVSEHEVTHTWDGEALHVRHHVGSWAVPARGALAAADWARTAAPGLVTMRTVYDDLTVRRVT</sequence>
<dbReference type="GO" id="GO:0019877">
    <property type="term" value="P:diaminopimelate biosynthetic process"/>
    <property type="evidence" value="ECO:0007669"/>
    <property type="project" value="UniProtKB-KW"/>
</dbReference>
<dbReference type="InterPro" id="IPR036291">
    <property type="entry name" value="NAD(P)-bd_dom_sf"/>
</dbReference>
<dbReference type="Pfam" id="PF05173">
    <property type="entry name" value="DapB_C"/>
    <property type="match status" value="1"/>
</dbReference>
<dbReference type="GO" id="GO:0005829">
    <property type="term" value="C:cytosol"/>
    <property type="evidence" value="ECO:0007669"/>
    <property type="project" value="TreeGrafter"/>
</dbReference>
<dbReference type="RefSeq" id="WP_176165681.1">
    <property type="nucleotide sequence ID" value="NZ_CP054929.1"/>
</dbReference>
<comment type="catalytic activity">
    <reaction evidence="11">
        <text>(S)-2,3,4,5-tetrahydrodipicolinate + NAD(+) + H2O = (2S,4S)-4-hydroxy-2,3,4,5-tetrahydrodipicolinate + NADH + H(+)</text>
        <dbReference type="Rhea" id="RHEA:35323"/>
        <dbReference type="ChEBI" id="CHEBI:15377"/>
        <dbReference type="ChEBI" id="CHEBI:15378"/>
        <dbReference type="ChEBI" id="CHEBI:16845"/>
        <dbReference type="ChEBI" id="CHEBI:57540"/>
        <dbReference type="ChEBI" id="CHEBI:57945"/>
        <dbReference type="ChEBI" id="CHEBI:67139"/>
        <dbReference type="EC" id="1.17.1.8"/>
    </reaction>
</comment>
<dbReference type="GO" id="GO:0008839">
    <property type="term" value="F:4-hydroxy-tetrahydrodipicolinate reductase"/>
    <property type="evidence" value="ECO:0007669"/>
    <property type="project" value="UniProtKB-EC"/>
</dbReference>
<keyword evidence="4" id="KW-0220">Diaminopimelate biosynthesis</keyword>
<comment type="catalytic activity">
    <reaction evidence="10">
        <text>(S)-2,3,4,5-tetrahydrodipicolinate + NADP(+) + H2O = (2S,4S)-4-hydroxy-2,3,4,5-tetrahydrodipicolinate + NADPH + H(+)</text>
        <dbReference type="Rhea" id="RHEA:35331"/>
        <dbReference type="ChEBI" id="CHEBI:15377"/>
        <dbReference type="ChEBI" id="CHEBI:15378"/>
        <dbReference type="ChEBI" id="CHEBI:16845"/>
        <dbReference type="ChEBI" id="CHEBI:57783"/>
        <dbReference type="ChEBI" id="CHEBI:58349"/>
        <dbReference type="ChEBI" id="CHEBI:67139"/>
        <dbReference type="EC" id="1.17.1.8"/>
    </reaction>
</comment>
<dbReference type="Proteomes" id="UP000509303">
    <property type="component" value="Chromosome"/>
</dbReference>
<protein>
    <recommendedName>
        <fullName evidence="9">4-hydroxy-tetrahydrodipicolinate reductase</fullName>
        <ecNumber evidence="9">1.17.1.8</ecNumber>
    </recommendedName>
</protein>
<dbReference type="Gene3D" id="3.40.50.720">
    <property type="entry name" value="NAD(P)-binding Rossmann-like Domain"/>
    <property type="match status" value="1"/>
</dbReference>
<dbReference type="EMBL" id="CP054929">
    <property type="protein sequence ID" value="QKW53977.1"/>
    <property type="molecule type" value="Genomic_DNA"/>
</dbReference>
<evidence type="ECO:0000259" key="12">
    <source>
        <dbReference type="Pfam" id="PF01113"/>
    </source>
</evidence>
<dbReference type="PIRSF" id="PIRSF000161">
    <property type="entry name" value="DHPR"/>
    <property type="match status" value="1"/>
</dbReference>
<accession>A0A7H8NHI8</accession>
<dbReference type="SUPFAM" id="SSF51735">
    <property type="entry name" value="NAD(P)-binding Rossmann-fold domains"/>
    <property type="match status" value="1"/>
</dbReference>
<comment type="pathway">
    <text evidence="8">Amino-acid biosynthesis; L-lysine biosynthesis via DAP pathway; (S)-tetrahydrodipicolinate from L-aspartate: step 4/4.</text>
</comment>
<evidence type="ECO:0000259" key="13">
    <source>
        <dbReference type="Pfam" id="PF05173"/>
    </source>
</evidence>
<evidence type="ECO:0000256" key="5">
    <source>
        <dbReference type="ARBA" id="ARBA00023002"/>
    </source>
</evidence>
<evidence type="ECO:0000256" key="10">
    <source>
        <dbReference type="ARBA" id="ARBA00049080"/>
    </source>
</evidence>
<comment type="similarity">
    <text evidence="1">Belongs to the DapB family.</text>
</comment>
<dbReference type="InterPro" id="IPR023940">
    <property type="entry name" value="DHDPR_bac"/>
</dbReference>
<dbReference type="Pfam" id="PF01113">
    <property type="entry name" value="DapB_N"/>
    <property type="match status" value="1"/>
</dbReference>
<dbReference type="GO" id="GO:0009089">
    <property type="term" value="P:lysine biosynthetic process via diaminopimelate"/>
    <property type="evidence" value="ECO:0007669"/>
    <property type="project" value="InterPro"/>
</dbReference>
<name>A0A7H8NHI8_9ACTN</name>
<feature type="domain" description="Dihydrodipicolinate reductase C-terminal" evidence="13">
    <location>
        <begin position="116"/>
        <end position="228"/>
    </location>
</feature>
<evidence type="ECO:0000256" key="3">
    <source>
        <dbReference type="ARBA" id="ARBA00022857"/>
    </source>
</evidence>
<keyword evidence="2" id="KW-0028">Amino-acid biosynthesis</keyword>
<evidence type="ECO:0000256" key="6">
    <source>
        <dbReference type="ARBA" id="ARBA00023027"/>
    </source>
</evidence>